<dbReference type="GO" id="GO:0008270">
    <property type="term" value="F:zinc ion binding"/>
    <property type="evidence" value="ECO:0007669"/>
    <property type="project" value="UniProtKB-KW"/>
</dbReference>
<comment type="similarity">
    <text evidence="1">Belongs to the beta type-B retroviral polymerase family. HERV class-II K(HML-2) pol subfamily.</text>
</comment>
<dbReference type="Gene3D" id="3.30.420.10">
    <property type="entry name" value="Ribonuclease H-like superfamily/Ribonuclease H"/>
    <property type="match status" value="2"/>
</dbReference>
<sequence length="1510" mass="168778">MKTLKEYGRDSPYFQGMLSSSLVGQVVVPFNLKQLFRCLSNKTEYKLWLATWKDLLGRTLPSLLRDPITSTDNGGDPITLNHLMGEGDWKSTSDQAENIQESVLEVIKEKAQLAFCDMWPAGPLTPYSEIFQGPTEPFVGFVKRLTTAVEQQVPRVHAREEVLEEMVSTHANEVCKEIILRIPKQPGEYPTLNEMLWAVSAMTAAPRLRPQTGKRTGGPKVAVVQSGEDTLLPDLTTDSTQIDTPDLPPQDVTPRDLILPEPEGSLTTTSRYEPFRLQLAEPLHLRDRDWHTAMVSREKVAIEERPTLKLNWLSDVPVWVEQWPLSKQKLKALNELVEEQLQKGHIVESTSPWNSPVFVIQKSDKTRWRLLHDLRKINEVIEDMGSLQPGMPSPTMLPQNWNLAVIDIKDCFFQIPLHPDDAPHFAFSVPTINREAPRKRYHWRVLPQGMKNSLVICQWYVSSLLAPVRAAAHQAIIHHYMDDVLVCAPTGDLLAHALDLTVASLVAAGFELQDSKIQKMPPWKYLGLEIGRWTIVPQQLAIKTKIKNLADVQQLYGTLNWVRPWLSLSTEDLAPLFSLLKGGEEGLSSPRSLTPEAKQALEKVQETMSTRLNSGQISKAMLEHLLQENESLQFALDNYSGQISIFRPAHKIFNSDSPFQLELKSVQSKEPLDALTVFTDASGRSHKSVMTWRDPKTQQWKSDVAEVEGSPQVAELAAVVRAFERFPEPFNLITDSAYVAGVVSRAENSILQEVDNIALFEFLLKLVKLISRRKQPFYVMHVRSHTDLPGIIAEGNRRADALTAPVEIAPLPNIFEQAKLSHQLHHQNAPGLVWEFNLTRDQAKAIVAACPTCQQHSVPPMPTGVNPRGLSSCEVWQTDVTHFAPFGRQKYVHVSVDTFSGAVFASAHTGEKSADAIRHLVLAFSFLGIPKSLKTDNGPAYTSREFCSFLQQWGIGHKTGIPYSPTGQAIVERTHQNIKRVLSQQDPVLKNEPPSIRLACALFTLNFLNCSFEAMNPPVTRHFRGSARFLSGSQMDQAKRDAAKRASRGILIIQGMLLASLLGPTWAWIVPQPKVNVWKTLAKTLGQDHICLSSAAAGDPLSSCLVGIPFAEKDFPPALLHMRQSFNHKPIKISHFTEINHASTFIKNPLALWKEWNSHLPELPQEPQELDLLGSSPSPFCIHFTYNPPESQRKLYHTIKQIKDAYWASSWCSALAHVAAPSTAGSKSLSLPTGTFLICGDRAYAGIPARTIGGPCTLGKLGLFTPNKTQIVDWIRKNSSRRAPVQKRDLASLDPDCNSEIVHWSRAKATAVMVFLPWISIAKAMGELGRLECWVVKQANLTTNALTDLLSDEQITRQATLQNRAAIDYLLLLHEHSCEEFEGMCCFNLSSKAENVRQSIAQIREMINNIKKETRGWLDNLFEGWGLSSWSGSIVKTVLLIVFILFMISVAFALIKKLLSKLLSDTTSPSINRVSLEDLELQKLEEALRELDSVRAAPSAGEAVNIQKQS</sequence>
<dbReference type="GO" id="GO:0035613">
    <property type="term" value="F:RNA stem-loop binding"/>
    <property type="evidence" value="ECO:0007669"/>
    <property type="project" value="TreeGrafter"/>
</dbReference>
<evidence type="ECO:0000256" key="3">
    <source>
        <dbReference type="ARBA" id="ARBA00022695"/>
    </source>
</evidence>
<dbReference type="GO" id="GO:0004190">
    <property type="term" value="F:aspartic-type endopeptidase activity"/>
    <property type="evidence" value="ECO:0007669"/>
    <property type="project" value="UniProtKB-KW"/>
</dbReference>
<evidence type="ECO:0000256" key="1">
    <source>
        <dbReference type="ARBA" id="ARBA00010879"/>
    </source>
</evidence>
<evidence type="ECO:0000259" key="21">
    <source>
        <dbReference type="PROSITE" id="PS50879"/>
    </source>
</evidence>
<dbReference type="GO" id="GO:0004523">
    <property type="term" value="F:RNA-DNA hybrid ribonuclease activity"/>
    <property type="evidence" value="ECO:0007669"/>
    <property type="project" value="InterPro"/>
</dbReference>
<comment type="caution">
    <text evidence="23">The sequence shown here is derived from an EMBL/GenBank/DDBJ whole genome shotgun (WGS) entry which is preliminary data.</text>
</comment>
<dbReference type="Pfam" id="PF02022">
    <property type="entry name" value="Integrase_Zn"/>
    <property type="match status" value="1"/>
</dbReference>
<evidence type="ECO:0000259" key="22">
    <source>
        <dbReference type="PROSITE" id="PS50994"/>
    </source>
</evidence>
<keyword evidence="18" id="KW-0472">Membrane</keyword>
<dbReference type="Pfam" id="PF00665">
    <property type="entry name" value="rve"/>
    <property type="match status" value="1"/>
</dbReference>
<dbReference type="InterPro" id="IPR018154">
    <property type="entry name" value="TLV/ENV_coat_polyprotein"/>
</dbReference>
<keyword evidence="24" id="KW-1185">Reference proteome</keyword>
<dbReference type="Pfam" id="PF00078">
    <property type="entry name" value="RVT_1"/>
    <property type="match status" value="1"/>
</dbReference>
<evidence type="ECO:0000256" key="2">
    <source>
        <dbReference type="ARBA" id="ARBA00022679"/>
    </source>
</evidence>
<dbReference type="InterPro" id="IPR036397">
    <property type="entry name" value="RNaseH_sf"/>
</dbReference>
<dbReference type="SUPFAM" id="SSF56672">
    <property type="entry name" value="DNA/RNA polymerases"/>
    <property type="match status" value="1"/>
</dbReference>
<dbReference type="PANTHER" id="PTHR41694">
    <property type="entry name" value="ENDOGENOUS RETROVIRUS GROUP K MEMBER POL PROTEIN"/>
    <property type="match status" value="1"/>
</dbReference>
<evidence type="ECO:0000256" key="4">
    <source>
        <dbReference type="ARBA" id="ARBA00022722"/>
    </source>
</evidence>
<dbReference type="InterPro" id="IPR008916">
    <property type="entry name" value="Retrov_capsid_C"/>
</dbReference>
<dbReference type="InterPro" id="IPR000477">
    <property type="entry name" value="RT_dom"/>
</dbReference>
<dbReference type="GO" id="GO:0003887">
    <property type="term" value="F:DNA-directed DNA polymerase activity"/>
    <property type="evidence" value="ECO:0007669"/>
    <property type="project" value="UniProtKB-KW"/>
</dbReference>
<protein>
    <submittedName>
        <fullName evidence="23">Uncharacterized protein</fullName>
    </submittedName>
</protein>
<evidence type="ECO:0000256" key="6">
    <source>
        <dbReference type="ARBA" id="ARBA00022750"/>
    </source>
</evidence>
<keyword evidence="14" id="KW-0238">DNA-binding</keyword>
<dbReference type="InterPro" id="IPR043502">
    <property type="entry name" value="DNA/RNA_pol_sf"/>
</dbReference>
<gene>
    <name evidence="23" type="ORF">HGM15179_016198</name>
</gene>
<dbReference type="OrthoDB" id="6773263at2759"/>
<keyword evidence="15" id="KW-0511">Multifunctional enzyme</keyword>
<keyword evidence="12" id="KW-0695">RNA-directed DNA polymerase</keyword>
<dbReference type="GO" id="GO:0016032">
    <property type="term" value="P:viral process"/>
    <property type="evidence" value="ECO:0007669"/>
    <property type="project" value="InterPro"/>
</dbReference>
<evidence type="ECO:0000256" key="11">
    <source>
        <dbReference type="ARBA" id="ARBA00022884"/>
    </source>
</evidence>
<evidence type="ECO:0000259" key="19">
    <source>
        <dbReference type="PROSITE" id="PS50876"/>
    </source>
</evidence>
<dbReference type="Gene3D" id="3.10.10.10">
    <property type="entry name" value="HIV Type 1 Reverse Transcriptase, subunit A, domain 1"/>
    <property type="match status" value="1"/>
</dbReference>
<dbReference type="InterPro" id="IPR043128">
    <property type="entry name" value="Rev_trsase/Diguanyl_cyclase"/>
</dbReference>
<dbReference type="EMBL" id="SWJQ01000785">
    <property type="protein sequence ID" value="TRZ10906.1"/>
    <property type="molecule type" value="Genomic_DNA"/>
</dbReference>
<feature type="compositionally biased region" description="Low complexity" evidence="17">
    <location>
        <begin position="229"/>
        <end position="238"/>
    </location>
</feature>
<dbReference type="InterPro" id="IPR003308">
    <property type="entry name" value="Integrase_Zn-bd_dom_N"/>
</dbReference>
<evidence type="ECO:0000256" key="9">
    <source>
        <dbReference type="ARBA" id="ARBA00022833"/>
    </source>
</evidence>
<dbReference type="Pfam" id="PF06817">
    <property type="entry name" value="RVT_thumb"/>
    <property type="match status" value="1"/>
</dbReference>
<dbReference type="SUPFAM" id="SSF47943">
    <property type="entry name" value="Retrovirus capsid protein, N-terminal core domain"/>
    <property type="match status" value="1"/>
</dbReference>
<dbReference type="InterPro" id="IPR008919">
    <property type="entry name" value="Retrov_capsid_N"/>
</dbReference>
<evidence type="ECO:0000256" key="16">
    <source>
        <dbReference type="PROSITE-ProRule" id="PRU00450"/>
    </source>
</evidence>
<dbReference type="Pfam" id="PF00075">
    <property type="entry name" value="RNase_H"/>
    <property type="match status" value="1"/>
</dbReference>
<evidence type="ECO:0000259" key="20">
    <source>
        <dbReference type="PROSITE" id="PS50878"/>
    </source>
</evidence>
<dbReference type="Gene3D" id="3.30.70.270">
    <property type="match status" value="2"/>
</dbReference>
<dbReference type="Gene3D" id="1.10.287.210">
    <property type="match status" value="1"/>
</dbReference>
<keyword evidence="2" id="KW-0808">Transferase</keyword>
<dbReference type="Proteomes" id="UP000796761">
    <property type="component" value="Unassembled WGS sequence"/>
</dbReference>
<feature type="domain" description="Integrase-type" evidence="19">
    <location>
        <begin position="813"/>
        <end position="854"/>
    </location>
</feature>
<dbReference type="Pfam" id="PF00429">
    <property type="entry name" value="TLV_coat"/>
    <property type="match status" value="1"/>
</dbReference>
<reference evidence="23" key="1">
    <citation type="submission" date="2019-04" db="EMBL/GenBank/DDBJ databases">
        <title>Genome assembly of Zosterops borbonicus 15179.</title>
        <authorList>
            <person name="Leroy T."/>
            <person name="Anselmetti Y."/>
            <person name="Tilak M.-K."/>
            <person name="Nabholz B."/>
        </authorList>
    </citation>
    <scope>NUCLEOTIDE SEQUENCE</scope>
    <source>
        <strain evidence="23">HGM_15179</strain>
        <tissue evidence="23">Muscle</tissue>
    </source>
</reference>
<dbReference type="GO" id="GO:0015074">
    <property type="term" value="P:DNA integration"/>
    <property type="evidence" value="ECO:0007669"/>
    <property type="project" value="InterPro"/>
</dbReference>
<evidence type="ECO:0000256" key="14">
    <source>
        <dbReference type="ARBA" id="ARBA00023125"/>
    </source>
</evidence>
<feature type="domain" description="Reverse transcriptase" evidence="20">
    <location>
        <begin position="341"/>
        <end position="530"/>
    </location>
</feature>
<dbReference type="SUPFAM" id="SSF53098">
    <property type="entry name" value="Ribonuclease H-like"/>
    <property type="match status" value="1"/>
</dbReference>
<keyword evidence="4" id="KW-0540">Nuclease</keyword>
<evidence type="ECO:0000313" key="24">
    <source>
        <dbReference type="Proteomes" id="UP000796761"/>
    </source>
</evidence>
<keyword evidence="11" id="KW-0694">RNA-binding</keyword>
<dbReference type="PANTHER" id="PTHR41694:SF4">
    <property type="entry name" value="ENDOGENOUS RETROVIRUS GROUP K MEMBER 10 POL PROTEIN-RELATED"/>
    <property type="match status" value="1"/>
</dbReference>
<keyword evidence="6" id="KW-0064">Aspartyl protease</keyword>
<dbReference type="Gene3D" id="1.10.1200.30">
    <property type="match status" value="1"/>
</dbReference>
<evidence type="ECO:0000256" key="18">
    <source>
        <dbReference type="SAM" id="Phobius"/>
    </source>
</evidence>
<dbReference type="SUPFAM" id="SSF58069">
    <property type="entry name" value="Virus ectodomain"/>
    <property type="match status" value="1"/>
</dbReference>
<dbReference type="PROSITE" id="PS50878">
    <property type="entry name" value="RT_POL"/>
    <property type="match status" value="1"/>
</dbReference>
<evidence type="ECO:0000256" key="17">
    <source>
        <dbReference type="SAM" id="MobiDB-lite"/>
    </source>
</evidence>
<dbReference type="InterPro" id="IPR045345">
    <property type="entry name" value="Gag_p24_C"/>
</dbReference>
<keyword evidence="3" id="KW-0548">Nucleotidyltransferase</keyword>
<accession>A0A8K1LEI7</accession>
<dbReference type="Pfam" id="PF03708">
    <property type="entry name" value="Avian_gp85"/>
    <property type="match status" value="1"/>
</dbReference>
<dbReference type="Gene3D" id="1.10.10.200">
    <property type="match status" value="1"/>
</dbReference>
<evidence type="ECO:0000256" key="12">
    <source>
        <dbReference type="ARBA" id="ARBA00022918"/>
    </source>
</evidence>
<dbReference type="Pfam" id="PF00607">
    <property type="entry name" value="Gag_p24"/>
    <property type="match status" value="1"/>
</dbReference>
<name>A0A8K1LEI7_9PASS</name>
<proteinExistence type="inferred from homology"/>
<dbReference type="InterPro" id="IPR005166">
    <property type="entry name" value="RSV_p95_env"/>
</dbReference>
<dbReference type="InterPro" id="IPR012337">
    <property type="entry name" value="RNaseH-like_sf"/>
</dbReference>
<dbReference type="PROSITE" id="PS50879">
    <property type="entry name" value="RNASE_H_1"/>
    <property type="match status" value="1"/>
</dbReference>
<feature type="domain" description="RNase H type-1" evidence="21">
    <location>
        <begin position="671"/>
        <end position="808"/>
    </location>
</feature>
<evidence type="ECO:0000313" key="23">
    <source>
        <dbReference type="EMBL" id="TRZ10906.1"/>
    </source>
</evidence>
<evidence type="ECO:0000256" key="8">
    <source>
        <dbReference type="ARBA" id="ARBA00022801"/>
    </source>
</evidence>
<dbReference type="SUPFAM" id="SSF46919">
    <property type="entry name" value="N-terminal Zn binding domain of HIV integrase"/>
    <property type="match status" value="1"/>
</dbReference>
<organism evidence="23 24">
    <name type="scientific">Zosterops borbonicus</name>
    <dbReference type="NCBI Taxonomy" id="364589"/>
    <lineage>
        <taxon>Eukaryota</taxon>
        <taxon>Metazoa</taxon>
        <taxon>Chordata</taxon>
        <taxon>Craniata</taxon>
        <taxon>Vertebrata</taxon>
        <taxon>Euteleostomi</taxon>
        <taxon>Archelosauria</taxon>
        <taxon>Archosauria</taxon>
        <taxon>Dinosauria</taxon>
        <taxon>Saurischia</taxon>
        <taxon>Theropoda</taxon>
        <taxon>Coelurosauria</taxon>
        <taxon>Aves</taxon>
        <taxon>Neognathae</taxon>
        <taxon>Neoaves</taxon>
        <taxon>Telluraves</taxon>
        <taxon>Australaves</taxon>
        <taxon>Passeriformes</taxon>
        <taxon>Sylvioidea</taxon>
        <taxon>Zosteropidae</taxon>
        <taxon>Zosterops</taxon>
    </lineage>
</organism>
<dbReference type="GO" id="GO:0003964">
    <property type="term" value="F:RNA-directed DNA polymerase activity"/>
    <property type="evidence" value="ECO:0007669"/>
    <property type="project" value="UniProtKB-KW"/>
</dbReference>
<keyword evidence="13" id="KW-0239">DNA-directed DNA polymerase</keyword>
<keyword evidence="6" id="KW-0645">Protease</keyword>
<dbReference type="InterPro" id="IPR017856">
    <property type="entry name" value="Integrase-like_N"/>
</dbReference>
<evidence type="ECO:0000256" key="7">
    <source>
        <dbReference type="ARBA" id="ARBA00022759"/>
    </source>
</evidence>
<dbReference type="Pfam" id="PF19317">
    <property type="entry name" value="Gag_p24_C"/>
    <property type="match status" value="1"/>
</dbReference>
<evidence type="ECO:0000256" key="15">
    <source>
        <dbReference type="ARBA" id="ARBA00023268"/>
    </source>
</evidence>
<dbReference type="PROSITE" id="PS50994">
    <property type="entry name" value="INTEGRASE"/>
    <property type="match status" value="1"/>
</dbReference>
<dbReference type="Gene3D" id="1.10.375.10">
    <property type="entry name" value="Human Immunodeficiency Virus Type 1 Capsid Protein"/>
    <property type="match status" value="1"/>
</dbReference>
<keyword evidence="9" id="KW-0862">Zinc</keyword>
<keyword evidence="10" id="KW-0460">Magnesium</keyword>
<keyword evidence="8" id="KW-0378">Hydrolase</keyword>
<evidence type="ECO:0000256" key="5">
    <source>
        <dbReference type="ARBA" id="ARBA00022723"/>
    </source>
</evidence>
<dbReference type="PROSITE" id="PS50876">
    <property type="entry name" value="ZF_INTEGRASE"/>
    <property type="match status" value="1"/>
</dbReference>
<dbReference type="GO" id="GO:0003677">
    <property type="term" value="F:DNA binding"/>
    <property type="evidence" value="ECO:0007669"/>
    <property type="project" value="UniProtKB-KW"/>
</dbReference>
<evidence type="ECO:0000256" key="13">
    <source>
        <dbReference type="ARBA" id="ARBA00022932"/>
    </source>
</evidence>
<keyword evidence="5" id="KW-0479">Metal-binding</keyword>
<keyword evidence="18" id="KW-0812">Transmembrane</keyword>
<keyword evidence="18" id="KW-1133">Transmembrane helix</keyword>
<dbReference type="InterPro" id="IPR010661">
    <property type="entry name" value="RVT_thumb"/>
</dbReference>
<feature type="region of interest" description="Disordered" evidence="17">
    <location>
        <begin position="228"/>
        <end position="264"/>
    </location>
</feature>
<feature type="transmembrane region" description="Helical" evidence="18">
    <location>
        <begin position="1437"/>
        <end position="1455"/>
    </location>
</feature>
<dbReference type="InterPro" id="IPR001584">
    <property type="entry name" value="Integrase_cat-core"/>
</dbReference>
<evidence type="ECO:0000256" key="10">
    <source>
        <dbReference type="ARBA" id="ARBA00022842"/>
    </source>
</evidence>
<feature type="domain" description="Integrase catalytic" evidence="22">
    <location>
        <begin position="863"/>
        <end position="1026"/>
    </location>
</feature>
<dbReference type="SUPFAM" id="SSF47353">
    <property type="entry name" value="Retrovirus capsid dimerization domain-like"/>
    <property type="match status" value="1"/>
</dbReference>
<dbReference type="InterPro" id="IPR002156">
    <property type="entry name" value="RNaseH_domain"/>
</dbReference>
<keyword evidence="7" id="KW-0255">Endonuclease</keyword>
<keyword evidence="16" id="KW-0863">Zinc-finger</keyword>